<comment type="caution">
    <text evidence="1">The sequence shown here is derived from an EMBL/GenBank/DDBJ whole genome shotgun (WGS) entry which is preliminary data.</text>
</comment>
<dbReference type="Proteomes" id="UP001153331">
    <property type="component" value="Unassembled WGS sequence"/>
</dbReference>
<reference evidence="1" key="1">
    <citation type="submission" date="2022-11" db="EMBL/GenBank/DDBJ databases">
        <title>Genome Sequence of Boeremia exigua.</title>
        <authorList>
            <person name="Buettner E."/>
        </authorList>
    </citation>
    <scope>NUCLEOTIDE SEQUENCE</scope>
    <source>
        <strain evidence="1">CU02</strain>
    </source>
</reference>
<evidence type="ECO:0000313" key="2">
    <source>
        <dbReference type="Proteomes" id="UP001153331"/>
    </source>
</evidence>
<proteinExistence type="predicted"/>
<organism evidence="1 2">
    <name type="scientific">Boeremia exigua</name>
    <dbReference type="NCBI Taxonomy" id="749465"/>
    <lineage>
        <taxon>Eukaryota</taxon>
        <taxon>Fungi</taxon>
        <taxon>Dikarya</taxon>
        <taxon>Ascomycota</taxon>
        <taxon>Pezizomycotina</taxon>
        <taxon>Dothideomycetes</taxon>
        <taxon>Pleosporomycetidae</taxon>
        <taxon>Pleosporales</taxon>
        <taxon>Pleosporineae</taxon>
        <taxon>Didymellaceae</taxon>
        <taxon>Boeremia</taxon>
    </lineage>
</organism>
<name>A0ACC2I8U9_9PLEO</name>
<evidence type="ECO:0000313" key="1">
    <source>
        <dbReference type="EMBL" id="KAJ8111588.1"/>
    </source>
</evidence>
<gene>
    <name evidence="1" type="ORF">OPT61_g5859</name>
</gene>
<sequence>MSRGVASLTPKRIGRTGLGTSSISDSRLVDTDNETYNAAMSTLMRTLRNLRRIGFKEYGHQMQAGTFIGLDRYGNKYYENLEEELPLRTRWVDYKDHEFDPSQIEPGWHAWMSYVVDKSPAEDKLLQRQARVWEPKEHRPTLTWSRSGYKPYSTVKSKYSAWTPTVKARQ</sequence>
<keyword evidence="2" id="KW-1185">Reference proteome</keyword>
<protein>
    <submittedName>
        <fullName evidence="1">Uncharacterized protein</fullName>
    </submittedName>
</protein>
<accession>A0ACC2I8U9</accession>
<dbReference type="EMBL" id="JAPHNI010000393">
    <property type="protein sequence ID" value="KAJ8111588.1"/>
    <property type="molecule type" value="Genomic_DNA"/>
</dbReference>